<dbReference type="EMBL" id="BAAAUV010000004">
    <property type="protein sequence ID" value="GAA3203230.1"/>
    <property type="molecule type" value="Genomic_DNA"/>
</dbReference>
<protein>
    <submittedName>
        <fullName evidence="3">Zn-ribbon domain-containing OB-fold protein</fullName>
    </submittedName>
</protein>
<sequence length="125" mass="13805">MTPDEITAPWWEATRRRVLTVQRCLECGRLQHYPRALCTGCGGDALDLVEVSGRGTVDSFTVVHRSPAGESTPYTVARVRLEEGPILLTRLTGDGPWACDQPVRLSWTPLPDGLNLPVFTPLEHP</sequence>
<dbReference type="SUPFAM" id="SSF50249">
    <property type="entry name" value="Nucleic acid-binding proteins"/>
    <property type="match status" value="1"/>
</dbReference>
<reference evidence="4" key="1">
    <citation type="journal article" date="2019" name="Int. J. Syst. Evol. Microbiol.">
        <title>The Global Catalogue of Microorganisms (GCM) 10K type strain sequencing project: providing services to taxonomists for standard genome sequencing and annotation.</title>
        <authorList>
            <consortium name="The Broad Institute Genomics Platform"/>
            <consortium name="The Broad Institute Genome Sequencing Center for Infectious Disease"/>
            <person name="Wu L."/>
            <person name="Ma J."/>
        </authorList>
    </citation>
    <scope>NUCLEOTIDE SEQUENCE [LARGE SCALE GENOMIC DNA]</scope>
    <source>
        <strain evidence="4">JCM 9377</strain>
    </source>
</reference>
<gene>
    <name evidence="3" type="ORF">GCM10010468_17220</name>
</gene>
<feature type="domain" description="ChsH2 rubredoxin-like zinc ribbon" evidence="2">
    <location>
        <begin position="11"/>
        <end position="47"/>
    </location>
</feature>
<evidence type="ECO:0000313" key="4">
    <source>
        <dbReference type="Proteomes" id="UP001501237"/>
    </source>
</evidence>
<comment type="caution">
    <text evidence="3">The sequence shown here is derived from an EMBL/GenBank/DDBJ whole genome shotgun (WGS) entry which is preliminary data.</text>
</comment>
<evidence type="ECO:0000259" key="1">
    <source>
        <dbReference type="Pfam" id="PF01796"/>
    </source>
</evidence>
<evidence type="ECO:0000313" key="3">
    <source>
        <dbReference type="EMBL" id="GAA3203230.1"/>
    </source>
</evidence>
<accession>A0ABP6Q5D5</accession>
<dbReference type="Proteomes" id="UP001501237">
    <property type="component" value="Unassembled WGS sequence"/>
</dbReference>
<dbReference type="InterPro" id="IPR012340">
    <property type="entry name" value="NA-bd_OB-fold"/>
</dbReference>
<dbReference type="Pfam" id="PF01796">
    <property type="entry name" value="OB_ChsH2_C"/>
    <property type="match status" value="1"/>
</dbReference>
<dbReference type="InterPro" id="IPR002878">
    <property type="entry name" value="ChsH2_C"/>
</dbReference>
<dbReference type="Pfam" id="PF12172">
    <property type="entry name" value="zf-ChsH2"/>
    <property type="match status" value="1"/>
</dbReference>
<name>A0ABP6Q5D5_9ACTN</name>
<dbReference type="PANTHER" id="PTHR34075">
    <property type="entry name" value="BLR3430 PROTEIN"/>
    <property type="match status" value="1"/>
</dbReference>
<evidence type="ECO:0000259" key="2">
    <source>
        <dbReference type="Pfam" id="PF12172"/>
    </source>
</evidence>
<dbReference type="InterPro" id="IPR052513">
    <property type="entry name" value="Thioester_dehydratase-like"/>
</dbReference>
<organism evidence="3 4">
    <name type="scientific">Actinocorallia longicatena</name>
    <dbReference type="NCBI Taxonomy" id="111803"/>
    <lineage>
        <taxon>Bacteria</taxon>
        <taxon>Bacillati</taxon>
        <taxon>Actinomycetota</taxon>
        <taxon>Actinomycetes</taxon>
        <taxon>Streptosporangiales</taxon>
        <taxon>Thermomonosporaceae</taxon>
        <taxon>Actinocorallia</taxon>
    </lineage>
</organism>
<dbReference type="InterPro" id="IPR022002">
    <property type="entry name" value="ChsH2_Znr"/>
</dbReference>
<feature type="domain" description="ChsH2 C-terminal OB-fold" evidence="1">
    <location>
        <begin position="49"/>
        <end position="107"/>
    </location>
</feature>
<dbReference type="Gene3D" id="6.10.30.10">
    <property type="match status" value="1"/>
</dbReference>
<keyword evidence="4" id="KW-1185">Reference proteome</keyword>
<dbReference type="PANTHER" id="PTHR34075:SF5">
    <property type="entry name" value="BLR3430 PROTEIN"/>
    <property type="match status" value="1"/>
</dbReference>
<proteinExistence type="predicted"/>
<dbReference type="RefSeq" id="WP_344824376.1">
    <property type="nucleotide sequence ID" value="NZ_BAAAUV010000004.1"/>
</dbReference>